<dbReference type="CDD" id="cd00822">
    <property type="entry name" value="TopoII_Trans_DNA_gyrase"/>
    <property type="match status" value="1"/>
</dbReference>
<dbReference type="InterPro" id="IPR003594">
    <property type="entry name" value="HATPase_dom"/>
</dbReference>
<protein>
    <recommendedName>
        <fullName evidence="4">DNA topoisomerase (ATP-hydrolyzing)</fullName>
        <ecNumber evidence="4">5.6.2.2</ecNumber>
    </recommendedName>
</protein>
<dbReference type="InterPro" id="IPR013506">
    <property type="entry name" value="Topo_IIA_bsu_dom2"/>
</dbReference>
<dbReference type="CDD" id="cd16928">
    <property type="entry name" value="HATPase_GyrB-like"/>
    <property type="match status" value="1"/>
</dbReference>
<dbReference type="EC" id="5.6.2.2" evidence="4"/>
<evidence type="ECO:0000259" key="12">
    <source>
        <dbReference type="PROSITE" id="PS50880"/>
    </source>
</evidence>
<dbReference type="SMART" id="SM00387">
    <property type="entry name" value="HATPase_c"/>
    <property type="match status" value="1"/>
</dbReference>
<dbReference type="PROSITE" id="PS00177">
    <property type="entry name" value="TOPOISOMERASE_II"/>
    <property type="match status" value="1"/>
</dbReference>
<dbReference type="PROSITE" id="PS50880">
    <property type="entry name" value="TOPRIM"/>
    <property type="match status" value="1"/>
</dbReference>
<comment type="caution">
    <text evidence="13">The sequence shown here is derived from an EMBL/GenBank/DDBJ whole genome shotgun (WGS) entry which is preliminary data.</text>
</comment>
<dbReference type="InterPro" id="IPR013759">
    <property type="entry name" value="Topo_IIA_B_C"/>
</dbReference>
<gene>
    <name evidence="13" type="ORF">A3B02_00075</name>
</gene>
<dbReference type="InterPro" id="IPR034160">
    <property type="entry name" value="TOPRIM_GyrB"/>
</dbReference>
<dbReference type="SUPFAM" id="SSF56719">
    <property type="entry name" value="Type II DNA topoisomerase"/>
    <property type="match status" value="1"/>
</dbReference>
<comment type="catalytic activity">
    <reaction evidence="1">
        <text>ATP-dependent breakage, passage and rejoining of double-stranded DNA.</text>
        <dbReference type="EC" id="5.6.2.2"/>
    </reaction>
</comment>
<comment type="cofactor">
    <cofactor evidence="2">
        <name>Mg(2+)</name>
        <dbReference type="ChEBI" id="CHEBI:18420"/>
    </cofactor>
</comment>
<keyword evidence="11 13" id="KW-0413">Isomerase</keyword>
<dbReference type="InterPro" id="IPR014721">
    <property type="entry name" value="Ribsml_uS5_D2-typ_fold_subgr"/>
</dbReference>
<evidence type="ECO:0000256" key="3">
    <source>
        <dbReference type="ARBA" id="ARBA00010708"/>
    </source>
</evidence>
<evidence type="ECO:0000256" key="6">
    <source>
        <dbReference type="ARBA" id="ARBA00022741"/>
    </source>
</evidence>
<dbReference type="InterPro" id="IPR001241">
    <property type="entry name" value="Topo_IIA"/>
</dbReference>
<dbReference type="InterPro" id="IPR006171">
    <property type="entry name" value="TOPRIM_dom"/>
</dbReference>
<dbReference type="Gene3D" id="3.30.565.10">
    <property type="entry name" value="Histidine kinase-like ATPase, C-terminal domain"/>
    <property type="match status" value="1"/>
</dbReference>
<dbReference type="GO" id="GO:0003677">
    <property type="term" value="F:DNA binding"/>
    <property type="evidence" value="ECO:0007669"/>
    <property type="project" value="UniProtKB-KW"/>
</dbReference>
<keyword evidence="7" id="KW-0067">ATP-binding</keyword>
<dbReference type="InterPro" id="IPR018522">
    <property type="entry name" value="TopoIIA_CS"/>
</dbReference>
<evidence type="ECO:0000256" key="8">
    <source>
        <dbReference type="ARBA" id="ARBA00022842"/>
    </source>
</evidence>
<dbReference type="Gene3D" id="3.40.50.670">
    <property type="match status" value="1"/>
</dbReference>
<dbReference type="SMART" id="SM00433">
    <property type="entry name" value="TOP2c"/>
    <property type="match status" value="1"/>
</dbReference>
<keyword evidence="8" id="KW-0460">Magnesium</keyword>
<evidence type="ECO:0000256" key="11">
    <source>
        <dbReference type="ARBA" id="ARBA00023235"/>
    </source>
</evidence>
<dbReference type="SUPFAM" id="SSF55874">
    <property type="entry name" value="ATPase domain of HSP90 chaperone/DNA topoisomerase II/histidine kinase"/>
    <property type="match status" value="1"/>
</dbReference>
<comment type="similarity">
    <text evidence="3">Belongs to the type II topoisomerase GyrB family.</text>
</comment>
<dbReference type="Pfam" id="PF00204">
    <property type="entry name" value="DNA_gyraseB"/>
    <property type="match status" value="1"/>
</dbReference>
<dbReference type="CDD" id="cd03366">
    <property type="entry name" value="TOPRIM_TopoIIA_GyrB"/>
    <property type="match status" value="1"/>
</dbReference>
<keyword evidence="5" id="KW-0479">Metal-binding</keyword>
<dbReference type="NCBIfam" id="NF004189">
    <property type="entry name" value="PRK05644.1"/>
    <property type="match status" value="1"/>
</dbReference>
<dbReference type="Gene3D" id="3.30.230.10">
    <property type="match status" value="1"/>
</dbReference>
<evidence type="ECO:0000313" key="14">
    <source>
        <dbReference type="Proteomes" id="UP000178914"/>
    </source>
</evidence>
<keyword evidence="10" id="KW-0238">DNA-binding</keyword>
<dbReference type="Pfam" id="PF01751">
    <property type="entry name" value="Toprim"/>
    <property type="match status" value="1"/>
</dbReference>
<dbReference type="GO" id="GO:0046872">
    <property type="term" value="F:metal ion binding"/>
    <property type="evidence" value="ECO:0007669"/>
    <property type="project" value="UniProtKB-KW"/>
</dbReference>
<keyword evidence="6" id="KW-0547">Nucleotide-binding</keyword>
<dbReference type="Proteomes" id="UP000178914">
    <property type="component" value="Unassembled WGS sequence"/>
</dbReference>
<dbReference type="PRINTS" id="PR01159">
    <property type="entry name" value="DNAGYRASEB"/>
</dbReference>
<dbReference type="Pfam" id="PF02518">
    <property type="entry name" value="HATPase_c"/>
    <property type="match status" value="1"/>
</dbReference>
<dbReference type="InterPro" id="IPR000565">
    <property type="entry name" value="Topo_IIA_B"/>
</dbReference>
<dbReference type="FunFam" id="3.40.50.670:FF:000002">
    <property type="entry name" value="DNA gyrase subunit B"/>
    <property type="match status" value="1"/>
</dbReference>
<organism evidence="13 14">
    <name type="scientific">Candidatus Roizmanbacteria bacterium RIFCSPLOWO2_01_FULL_42_14</name>
    <dbReference type="NCBI Taxonomy" id="1802068"/>
    <lineage>
        <taxon>Bacteria</taxon>
        <taxon>Candidatus Roizmaniibacteriota</taxon>
    </lineage>
</organism>
<dbReference type="EMBL" id="MGAS01000014">
    <property type="protein sequence ID" value="OGK52041.1"/>
    <property type="molecule type" value="Genomic_DNA"/>
</dbReference>
<dbReference type="PANTHER" id="PTHR45866:SF1">
    <property type="entry name" value="DNA GYRASE SUBUNIT B, MITOCHONDRIAL"/>
    <property type="match status" value="1"/>
</dbReference>
<feature type="domain" description="Toprim" evidence="12">
    <location>
        <begin position="427"/>
        <end position="541"/>
    </location>
</feature>
<dbReference type="PANTHER" id="PTHR45866">
    <property type="entry name" value="DNA GYRASE/TOPOISOMERASE SUBUNIT B"/>
    <property type="match status" value="1"/>
</dbReference>
<accession>A0A1F7J8W2</accession>
<dbReference type="STRING" id="1802068.A3B02_00075"/>
<keyword evidence="9" id="KW-0799">Topoisomerase</keyword>
<dbReference type="GO" id="GO:0005524">
    <property type="term" value="F:ATP binding"/>
    <property type="evidence" value="ECO:0007669"/>
    <property type="project" value="UniProtKB-KW"/>
</dbReference>
<evidence type="ECO:0000256" key="7">
    <source>
        <dbReference type="ARBA" id="ARBA00022840"/>
    </source>
</evidence>
<dbReference type="AlphaFoldDB" id="A0A1F7J8W2"/>
<evidence type="ECO:0000256" key="9">
    <source>
        <dbReference type="ARBA" id="ARBA00023029"/>
    </source>
</evidence>
<dbReference type="GO" id="GO:0006265">
    <property type="term" value="P:DNA topological change"/>
    <property type="evidence" value="ECO:0007669"/>
    <property type="project" value="InterPro"/>
</dbReference>
<name>A0A1F7J8W2_9BACT</name>
<dbReference type="InterPro" id="IPR020568">
    <property type="entry name" value="Ribosomal_Su5_D2-typ_SF"/>
</dbReference>
<evidence type="ECO:0000256" key="1">
    <source>
        <dbReference type="ARBA" id="ARBA00000185"/>
    </source>
</evidence>
<evidence type="ECO:0000313" key="13">
    <source>
        <dbReference type="EMBL" id="OGK52041.1"/>
    </source>
</evidence>
<evidence type="ECO:0000256" key="4">
    <source>
        <dbReference type="ARBA" id="ARBA00012895"/>
    </source>
</evidence>
<evidence type="ECO:0000256" key="5">
    <source>
        <dbReference type="ARBA" id="ARBA00022723"/>
    </source>
</evidence>
<dbReference type="Pfam" id="PF00986">
    <property type="entry name" value="DNA_gyraseB_C"/>
    <property type="match status" value="1"/>
</dbReference>
<evidence type="ECO:0000256" key="10">
    <source>
        <dbReference type="ARBA" id="ARBA00023125"/>
    </source>
</evidence>
<dbReference type="InterPro" id="IPR002288">
    <property type="entry name" value="DNA_gyrase_B_C"/>
</dbReference>
<sequence>MTASNSSDYSAKSIKVLEGLEPVRKRPAMYIGTTSIDGVYHCLINEIVDNSIDEALGGFASQIVITLENNGYMTVIDNGRGIPAEEHPDKKVSTLELIMTTLHAGGKFDSESYKFSGGLHGVGASCVNALSEHLVAEVKRDGKIFRQEYNIGKPLYPVKEVPESQLNLTFETGTAISFKPDISIFTQGIDLQLKTVMKKIKDRAYLVPGIFFTIEDRREDKRIGYYFDGGIRSLVREMNKNKKVLHDTLYHQAALEGFELEVAIQYNDGVTENVLSFVNVINTREGGTHLTGFKTALTRSVNAYAKNEIAAMKGGGLSGDDIREGLTSVVYIRMPSTYLQFEGQTKSKLGNPEVLGLVQAEMNKFLDQIFEEQPGIARAIMGKILLAHKARMAALAAKDAVIRKGAFEGGALPGKLADCQERDPALSELFIVEGDSAGGSAKQGRDRKFQAILPLRGKILNSEKAYLDKVLNFREIKDLVIALGMGIADQIDYGKLRYHKIFIMTDADVDGEHIRTLLLTFFFRHMRDLVDKGHLYIAQPPLFRIGIGKKQWYAHSEQERDEIIQKNATTDQTVMINRFKGLGEMNPDQLYQTTMDPQQRLLKQVMVEDAEAADQIFSILMGDEVPPRRKFIQTHAQYADLDV</sequence>
<proteinExistence type="inferred from homology"/>
<dbReference type="InterPro" id="IPR013760">
    <property type="entry name" value="Topo_IIA-like_dom_sf"/>
</dbReference>
<evidence type="ECO:0000256" key="2">
    <source>
        <dbReference type="ARBA" id="ARBA00001946"/>
    </source>
</evidence>
<reference evidence="13 14" key="1">
    <citation type="journal article" date="2016" name="Nat. Commun.">
        <title>Thousands of microbial genomes shed light on interconnected biogeochemical processes in an aquifer system.</title>
        <authorList>
            <person name="Anantharaman K."/>
            <person name="Brown C.T."/>
            <person name="Hug L.A."/>
            <person name="Sharon I."/>
            <person name="Castelle C.J."/>
            <person name="Probst A.J."/>
            <person name="Thomas B.C."/>
            <person name="Singh A."/>
            <person name="Wilkins M.J."/>
            <person name="Karaoz U."/>
            <person name="Brodie E.L."/>
            <person name="Williams K.H."/>
            <person name="Hubbard S.S."/>
            <person name="Banfield J.F."/>
        </authorList>
    </citation>
    <scope>NUCLEOTIDE SEQUENCE [LARGE SCALE GENOMIC DNA]</scope>
</reference>
<dbReference type="InterPro" id="IPR036890">
    <property type="entry name" value="HATPase_C_sf"/>
</dbReference>
<dbReference type="GO" id="GO:0003918">
    <property type="term" value="F:DNA topoisomerase type II (double strand cut, ATP-hydrolyzing) activity"/>
    <property type="evidence" value="ECO:0007669"/>
    <property type="project" value="UniProtKB-EC"/>
</dbReference>
<dbReference type="PRINTS" id="PR00418">
    <property type="entry name" value="TPI2FAMILY"/>
</dbReference>
<dbReference type="SUPFAM" id="SSF54211">
    <property type="entry name" value="Ribosomal protein S5 domain 2-like"/>
    <property type="match status" value="1"/>
</dbReference>